<gene>
    <name evidence="2" type="ORF">TRFO_08761</name>
</gene>
<protein>
    <submittedName>
        <fullName evidence="2">Uncharacterized protein</fullName>
    </submittedName>
</protein>
<dbReference type="OrthoDB" id="10633226at2759"/>
<organism evidence="2 3">
    <name type="scientific">Tritrichomonas foetus</name>
    <dbReference type="NCBI Taxonomy" id="1144522"/>
    <lineage>
        <taxon>Eukaryota</taxon>
        <taxon>Metamonada</taxon>
        <taxon>Parabasalia</taxon>
        <taxon>Tritrichomonadida</taxon>
        <taxon>Tritrichomonadidae</taxon>
        <taxon>Tritrichomonas</taxon>
    </lineage>
</organism>
<keyword evidence="3" id="KW-1185">Reference proteome</keyword>
<dbReference type="GeneID" id="94829184"/>
<dbReference type="Proteomes" id="UP000179807">
    <property type="component" value="Unassembled WGS sequence"/>
</dbReference>
<feature type="transmembrane region" description="Helical" evidence="1">
    <location>
        <begin position="151"/>
        <end position="168"/>
    </location>
</feature>
<proteinExistence type="predicted"/>
<sequence length="173" mass="19698">MKSMKTDDSQNDQSNSFVQASSMSLNSSNIQKYGGIIEQNLYKKTVKQLTSLFDYVYSVSPSYKIVHYIITILRLLQFAGPSFCAAYEILWSNEDSAADTISILSIFFHLIPPAYRQAGRMIFIILYLVILSLIIVFLIVSAMYFHANADLPKIIPPFILFCNVWTYFSSNCI</sequence>
<accession>A0A1J4JMI4</accession>
<feature type="transmembrane region" description="Helical" evidence="1">
    <location>
        <begin position="122"/>
        <end position="145"/>
    </location>
</feature>
<evidence type="ECO:0000256" key="1">
    <source>
        <dbReference type="SAM" id="Phobius"/>
    </source>
</evidence>
<comment type="caution">
    <text evidence="2">The sequence shown here is derived from an EMBL/GenBank/DDBJ whole genome shotgun (WGS) entry which is preliminary data.</text>
</comment>
<dbReference type="RefSeq" id="XP_068351884.1">
    <property type="nucleotide sequence ID" value="XM_068494480.1"/>
</dbReference>
<keyword evidence="1" id="KW-0812">Transmembrane</keyword>
<evidence type="ECO:0000313" key="2">
    <source>
        <dbReference type="EMBL" id="OHS98747.1"/>
    </source>
</evidence>
<keyword evidence="1" id="KW-0472">Membrane</keyword>
<name>A0A1J4JMI4_9EUKA</name>
<dbReference type="VEuPathDB" id="TrichDB:TRFO_08761"/>
<dbReference type="AlphaFoldDB" id="A0A1J4JMI4"/>
<reference evidence="2" key="1">
    <citation type="submission" date="2016-10" db="EMBL/GenBank/DDBJ databases">
        <authorList>
            <person name="Benchimol M."/>
            <person name="Almeida L.G."/>
            <person name="Vasconcelos A.T."/>
            <person name="Perreira-Neves A."/>
            <person name="Rosa I.A."/>
            <person name="Tasca T."/>
            <person name="Bogo M.R."/>
            <person name="de Souza W."/>
        </authorList>
    </citation>
    <scope>NUCLEOTIDE SEQUENCE [LARGE SCALE GENOMIC DNA]</scope>
    <source>
        <strain evidence="2">K</strain>
    </source>
</reference>
<dbReference type="EMBL" id="MLAK01001038">
    <property type="protein sequence ID" value="OHS98747.1"/>
    <property type="molecule type" value="Genomic_DNA"/>
</dbReference>
<evidence type="ECO:0000313" key="3">
    <source>
        <dbReference type="Proteomes" id="UP000179807"/>
    </source>
</evidence>
<keyword evidence="1" id="KW-1133">Transmembrane helix</keyword>